<accession>A0A5N6LIJ8</accession>
<name>A0A5N6LIJ8_9ROSI</name>
<evidence type="ECO:0000313" key="1">
    <source>
        <dbReference type="EMBL" id="KAD1826797.1"/>
    </source>
</evidence>
<dbReference type="Proteomes" id="UP000327013">
    <property type="component" value="Unassembled WGS sequence"/>
</dbReference>
<dbReference type="EMBL" id="VIBQ01002140">
    <property type="protein sequence ID" value="KAD1826797.1"/>
    <property type="molecule type" value="Genomic_DNA"/>
</dbReference>
<proteinExistence type="predicted"/>
<sequence>MTGKETNFAMPIGSALSAILLKHRQPEKRNKYLTDEGGKFETLGRKFLWGKCNLGQ</sequence>
<comment type="caution">
    <text evidence="1">The sequence shown here is derived from an EMBL/GenBank/DDBJ whole genome shotgun (WGS) entry which is preliminary data.</text>
</comment>
<keyword evidence="2" id="KW-1185">Reference proteome</keyword>
<protein>
    <submittedName>
        <fullName evidence="1">Uncharacterized protein</fullName>
    </submittedName>
</protein>
<gene>
    <name evidence="1" type="ORF">FH972_027291</name>
</gene>
<organism evidence="1 2">
    <name type="scientific">Carpinus fangiana</name>
    <dbReference type="NCBI Taxonomy" id="176857"/>
    <lineage>
        <taxon>Eukaryota</taxon>
        <taxon>Viridiplantae</taxon>
        <taxon>Streptophyta</taxon>
        <taxon>Embryophyta</taxon>
        <taxon>Tracheophyta</taxon>
        <taxon>Spermatophyta</taxon>
        <taxon>Magnoliopsida</taxon>
        <taxon>eudicotyledons</taxon>
        <taxon>Gunneridae</taxon>
        <taxon>Pentapetalae</taxon>
        <taxon>rosids</taxon>
        <taxon>fabids</taxon>
        <taxon>Fagales</taxon>
        <taxon>Betulaceae</taxon>
        <taxon>Carpinus</taxon>
    </lineage>
</organism>
<dbReference type="AlphaFoldDB" id="A0A5N6LIJ8"/>
<evidence type="ECO:0000313" key="2">
    <source>
        <dbReference type="Proteomes" id="UP000327013"/>
    </source>
</evidence>
<reference evidence="1 2" key="1">
    <citation type="submission" date="2019-06" db="EMBL/GenBank/DDBJ databases">
        <title>A chromosomal-level reference genome of Carpinus fangiana (Coryloideae, Betulaceae).</title>
        <authorList>
            <person name="Yang X."/>
            <person name="Wang Z."/>
            <person name="Zhang L."/>
            <person name="Hao G."/>
            <person name="Liu J."/>
            <person name="Yang Y."/>
        </authorList>
    </citation>
    <scope>NUCLEOTIDE SEQUENCE [LARGE SCALE GENOMIC DNA]</scope>
    <source>
        <strain evidence="1">Cfa_2016G</strain>
        <tissue evidence="1">Leaf</tissue>
    </source>
</reference>